<evidence type="ECO:0000313" key="2">
    <source>
        <dbReference type="EMBL" id="GIX84237.1"/>
    </source>
</evidence>
<proteinExistence type="predicted"/>
<reference evidence="2 3" key="1">
    <citation type="submission" date="2021-06" db="EMBL/GenBank/DDBJ databases">
        <title>Caerostris extrusa draft genome.</title>
        <authorList>
            <person name="Kono N."/>
            <person name="Arakawa K."/>
        </authorList>
    </citation>
    <scope>NUCLEOTIDE SEQUENCE [LARGE SCALE GENOMIC DNA]</scope>
</reference>
<dbReference type="EMBL" id="BPLR01020946">
    <property type="protein sequence ID" value="GIX84237.1"/>
    <property type="molecule type" value="Genomic_DNA"/>
</dbReference>
<dbReference type="AlphaFoldDB" id="A0AAV4NLW2"/>
<protein>
    <submittedName>
        <fullName evidence="2">Uncharacterized protein</fullName>
    </submittedName>
</protein>
<sequence>MVTVYVLYLILFSIFPVCFCDGDFMEECAEQEICHTLLPEKGIFQDFQRLGLLQDNLSSLKRTFPAGPATASVESRVKTAYNCNLPLLRYGYNHGNISRKINKQNYRSRICRRRVHGHSENEGWILPLTRSGKRLYEKAHSTNAELTDMHLWHVMS</sequence>
<comment type="caution">
    <text evidence="2">The sequence shown here is derived from an EMBL/GenBank/DDBJ whole genome shotgun (WGS) entry which is preliminary data.</text>
</comment>
<organism evidence="2 3">
    <name type="scientific">Caerostris extrusa</name>
    <name type="common">Bark spider</name>
    <name type="synonym">Caerostris bankana</name>
    <dbReference type="NCBI Taxonomy" id="172846"/>
    <lineage>
        <taxon>Eukaryota</taxon>
        <taxon>Metazoa</taxon>
        <taxon>Ecdysozoa</taxon>
        <taxon>Arthropoda</taxon>
        <taxon>Chelicerata</taxon>
        <taxon>Arachnida</taxon>
        <taxon>Araneae</taxon>
        <taxon>Araneomorphae</taxon>
        <taxon>Entelegynae</taxon>
        <taxon>Araneoidea</taxon>
        <taxon>Araneidae</taxon>
        <taxon>Caerostris</taxon>
    </lineage>
</organism>
<dbReference type="Proteomes" id="UP001054945">
    <property type="component" value="Unassembled WGS sequence"/>
</dbReference>
<evidence type="ECO:0000313" key="3">
    <source>
        <dbReference type="Proteomes" id="UP001054945"/>
    </source>
</evidence>
<keyword evidence="3" id="KW-1185">Reference proteome</keyword>
<feature type="chain" id="PRO_5043674601" evidence="1">
    <location>
        <begin position="21"/>
        <end position="156"/>
    </location>
</feature>
<feature type="signal peptide" evidence="1">
    <location>
        <begin position="1"/>
        <end position="20"/>
    </location>
</feature>
<evidence type="ECO:0000256" key="1">
    <source>
        <dbReference type="SAM" id="SignalP"/>
    </source>
</evidence>
<name>A0AAV4NLW2_CAEEX</name>
<keyword evidence="1" id="KW-0732">Signal</keyword>
<accession>A0AAV4NLW2</accession>
<gene>
    <name evidence="2" type="ORF">CEXT_149361</name>
</gene>